<dbReference type="Pfam" id="PF00593">
    <property type="entry name" value="TonB_dep_Rec_b-barrel"/>
    <property type="match status" value="1"/>
</dbReference>
<evidence type="ECO:0000256" key="7">
    <source>
        <dbReference type="ARBA" id="ARBA00022729"/>
    </source>
</evidence>
<dbReference type="InterPro" id="IPR037066">
    <property type="entry name" value="Plug_dom_sf"/>
</dbReference>
<evidence type="ECO:0000256" key="4">
    <source>
        <dbReference type="ARBA" id="ARBA00022452"/>
    </source>
</evidence>
<dbReference type="FunFam" id="2.170.130.10:FF:000001">
    <property type="entry name" value="Catecholate siderophore TonB-dependent receptor"/>
    <property type="match status" value="1"/>
</dbReference>
<dbReference type="InterPro" id="IPR036942">
    <property type="entry name" value="Beta-barrel_TonB_sf"/>
</dbReference>
<comment type="subcellular location">
    <subcellularLocation>
        <location evidence="1 14">Cell outer membrane</location>
        <topology evidence="1 14">Multi-pass membrane protein</topology>
    </subcellularLocation>
</comment>
<keyword evidence="9" id="KW-0406">Ion transport</keyword>
<evidence type="ECO:0000256" key="3">
    <source>
        <dbReference type="ARBA" id="ARBA00022448"/>
    </source>
</evidence>
<dbReference type="InterPro" id="IPR039426">
    <property type="entry name" value="TonB-dep_rcpt-like"/>
</dbReference>
<evidence type="ECO:0000313" key="19">
    <source>
        <dbReference type="Proteomes" id="UP000019095"/>
    </source>
</evidence>
<organism evidence="18 19">
    <name type="scientific">Advenella mimigardefordensis (strain DSM 17166 / LMG 22922 / DPN7)</name>
    <dbReference type="NCBI Taxonomy" id="1247726"/>
    <lineage>
        <taxon>Bacteria</taxon>
        <taxon>Pseudomonadati</taxon>
        <taxon>Pseudomonadota</taxon>
        <taxon>Betaproteobacteria</taxon>
        <taxon>Burkholderiales</taxon>
        <taxon>Alcaligenaceae</taxon>
    </lineage>
</organism>
<comment type="similarity">
    <text evidence="2 14 15">Belongs to the TonB-dependent receptor family.</text>
</comment>
<gene>
    <name evidence="18" type="ORF">MIM_c24870</name>
</gene>
<feature type="domain" description="TonB-dependent receptor-like beta-barrel" evidence="16">
    <location>
        <begin position="263"/>
        <end position="721"/>
    </location>
</feature>
<reference evidence="18 19" key="1">
    <citation type="journal article" date="2014" name="Microbiology">
        <title>Unravelling the complete genome sequence of Advenella mimigardefordensis strain DPN7T and novel insights in the catabolism of the xenobiotic polythioester precursor 3,3'-dithiodipropionate.</title>
        <authorList>
            <person name="Wubbeler J.H."/>
            <person name="Hiessl S."/>
            <person name="Schuldes J."/>
            <person name="Thurmer A."/>
            <person name="Daniel R."/>
            <person name="Steinbuchel A."/>
        </authorList>
    </citation>
    <scope>NUCLEOTIDE SEQUENCE [LARGE SCALE GENOMIC DNA]</scope>
    <source>
        <strain evidence="19">DSM 17166 / LMG 22922 / DPN7</strain>
    </source>
</reference>
<evidence type="ECO:0000256" key="1">
    <source>
        <dbReference type="ARBA" id="ARBA00004571"/>
    </source>
</evidence>
<dbReference type="GO" id="GO:0009279">
    <property type="term" value="C:cell outer membrane"/>
    <property type="evidence" value="ECO:0007669"/>
    <property type="project" value="UniProtKB-SubCell"/>
</dbReference>
<evidence type="ECO:0000259" key="16">
    <source>
        <dbReference type="Pfam" id="PF00593"/>
    </source>
</evidence>
<evidence type="ECO:0000256" key="12">
    <source>
        <dbReference type="ARBA" id="ARBA00023170"/>
    </source>
</evidence>
<dbReference type="SUPFAM" id="SSF56935">
    <property type="entry name" value="Porins"/>
    <property type="match status" value="1"/>
</dbReference>
<dbReference type="PANTHER" id="PTHR32552:SF89">
    <property type="entry name" value="CATECHOLATE SIDEROPHORE RECEPTOR FIU"/>
    <property type="match status" value="1"/>
</dbReference>
<keyword evidence="6 14" id="KW-0812">Transmembrane</keyword>
<evidence type="ECO:0000256" key="14">
    <source>
        <dbReference type="PROSITE-ProRule" id="PRU01360"/>
    </source>
</evidence>
<proteinExistence type="inferred from homology"/>
<dbReference type="eggNOG" id="COG4774">
    <property type="taxonomic scope" value="Bacteria"/>
</dbReference>
<keyword evidence="19" id="KW-1185">Reference proteome</keyword>
<dbReference type="PANTHER" id="PTHR32552">
    <property type="entry name" value="FERRICHROME IRON RECEPTOR-RELATED"/>
    <property type="match status" value="1"/>
</dbReference>
<dbReference type="HOGENOM" id="CLU_008287_9_1_4"/>
<evidence type="ECO:0000256" key="15">
    <source>
        <dbReference type="RuleBase" id="RU003357"/>
    </source>
</evidence>
<evidence type="ECO:0000256" key="11">
    <source>
        <dbReference type="ARBA" id="ARBA00023136"/>
    </source>
</evidence>
<evidence type="ECO:0000256" key="10">
    <source>
        <dbReference type="ARBA" id="ARBA00023077"/>
    </source>
</evidence>
<dbReference type="KEGG" id="amim:MIM_c24870"/>
<name>W0PG78_ADVMD</name>
<evidence type="ECO:0000313" key="18">
    <source>
        <dbReference type="EMBL" id="AHG64557.1"/>
    </source>
</evidence>
<dbReference type="EMBL" id="CP003915">
    <property type="protein sequence ID" value="AHG64557.1"/>
    <property type="molecule type" value="Genomic_DNA"/>
</dbReference>
<keyword evidence="12 18" id="KW-0675">Receptor</keyword>
<dbReference type="Pfam" id="PF07715">
    <property type="entry name" value="Plug"/>
    <property type="match status" value="1"/>
</dbReference>
<keyword evidence="8" id="KW-0408">Iron</keyword>
<evidence type="ECO:0000256" key="9">
    <source>
        <dbReference type="ARBA" id="ARBA00023065"/>
    </source>
</evidence>
<dbReference type="STRING" id="1247726.MIM_c24870"/>
<keyword evidence="13 14" id="KW-0998">Cell outer membrane</keyword>
<evidence type="ECO:0000256" key="13">
    <source>
        <dbReference type="ARBA" id="ARBA00023237"/>
    </source>
</evidence>
<accession>W0PG78</accession>
<evidence type="ECO:0000256" key="8">
    <source>
        <dbReference type="ARBA" id="ARBA00023004"/>
    </source>
</evidence>
<keyword evidence="7" id="KW-0732">Signal</keyword>
<evidence type="ECO:0000256" key="5">
    <source>
        <dbReference type="ARBA" id="ARBA00022496"/>
    </source>
</evidence>
<dbReference type="InterPro" id="IPR010105">
    <property type="entry name" value="TonB_sidphr_rcpt"/>
</dbReference>
<dbReference type="PROSITE" id="PS52016">
    <property type="entry name" value="TONB_DEPENDENT_REC_3"/>
    <property type="match status" value="1"/>
</dbReference>
<evidence type="ECO:0000259" key="17">
    <source>
        <dbReference type="Pfam" id="PF07715"/>
    </source>
</evidence>
<dbReference type="RefSeq" id="WP_042070302.1">
    <property type="nucleotide sequence ID" value="NZ_CP003915.1"/>
</dbReference>
<dbReference type="AlphaFoldDB" id="W0PG78"/>
<evidence type="ECO:0000256" key="2">
    <source>
        <dbReference type="ARBA" id="ARBA00009810"/>
    </source>
</evidence>
<keyword evidence="4 14" id="KW-1134">Transmembrane beta strand</keyword>
<keyword evidence="10 15" id="KW-0798">TonB box</keyword>
<dbReference type="GO" id="GO:0038023">
    <property type="term" value="F:signaling receptor activity"/>
    <property type="evidence" value="ECO:0007669"/>
    <property type="project" value="InterPro"/>
</dbReference>
<feature type="domain" description="TonB-dependent receptor plug" evidence="17">
    <location>
        <begin position="90"/>
        <end position="188"/>
    </location>
</feature>
<dbReference type="Proteomes" id="UP000019095">
    <property type="component" value="Chromosome"/>
</dbReference>
<dbReference type="InterPro" id="IPR012910">
    <property type="entry name" value="Plug_dom"/>
</dbReference>
<dbReference type="GO" id="GO:0015891">
    <property type="term" value="P:siderophore transport"/>
    <property type="evidence" value="ECO:0007669"/>
    <property type="project" value="InterPro"/>
</dbReference>
<dbReference type="Gene3D" id="2.170.130.10">
    <property type="entry name" value="TonB-dependent receptor, plug domain"/>
    <property type="match status" value="1"/>
</dbReference>
<keyword evidence="11 14" id="KW-0472">Membrane</keyword>
<dbReference type="InterPro" id="IPR000531">
    <property type="entry name" value="Beta-barrel_TonB"/>
</dbReference>
<dbReference type="GO" id="GO:0015344">
    <property type="term" value="F:siderophore uptake transmembrane transporter activity"/>
    <property type="evidence" value="ECO:0007669"/>
    <property type="project" value="TreeGrafter"/>
</dbReference>
<sequence>MNNPENSPSATGPALLGKESFAPAFKRRLAPGALITGAMALAPVYAQQATVTEAAAAPGIHAGTLAPVVAADEAGYQARQVQTRKFGATLQETPKSITVIPEQLMRDRGASSLADVLRTTPGITLGSGEGGTPTGDRPFIRGYEASTDIFIDGARDYARGSHETFNVESVEVVKGPSSVLSGRGGTGGSINLVTKAPKLDNFFDVTAGYGTSGQWRTTIDGNYQFSDSGAIRLNAMKMGGEVPGRDGVDIDRWGVAPSIAFGLNTPTRLTLSYSHIENNDMPDLGVPFSNAANPERVTPPKVDRDNFYGRHNVDFRENVTDTATAIIEHDINSNFTVRNLTRYGRSLNHYLMTRPSFDNCAAGAGAPCADEGPGAQFTRLDRARWRSSESLVNQTDLYGTFYTGSVKHNLTVGFEFGKEDVYSKTMSGTPITSRAGELDSLYSPDPGRDYSYNLIYGPKEKDGDIKTRSLYLFDTLELNPQWALNLGVRFDQFRVQNSTDSRKDSFVNYQAGVVYKPVPYGSIYLTYSTSSNPSGENLGQNGGADGAAGAAQIRDLKPERSRSWELGTKWDLLDQRLSVTGAVFQTDKTDARTTDPLTGDVTLGGSNRVRGIELGVAGSITPKWDIWASWSWLDPKIKEYRNGQNVYDGNQMKFIARQSASLWTTYKVLPQVTIGGGATYMGKRYVDDANVYRLPSYWRYDAMVRYDVNSNLSFQLNANNLTNNEVYDASHVGIFANIGPGRSYMLTASYKF</sequence>
<dbReference type="PATRIC" id="fig|1247726.3.peg.2730"/>
<protein>
    <submittedName>
        <fullName evidence="18">TonB-dependent siderophor receptor</fullName>
    </submittedName>
</protein>
<keyword evidence="3 14" id="KW-0813">Transport</keyword>
<keyword evidence="5" id="KW-0410">Iron transport</keyword>
<dbReference type="Gene3D" id="2.40.170.20">
    <property type="entry name" value="TonB-dependent receptor, beta-barrel domain"/>
    <property type="match status" value="1"/>
</dbReference>
<evidence type="ECO:0000256" key="6">
    <source>
        <dbReference type="ARBA" id="ARBA00022692"/>
    </source>
</evidence>
<dbReference type="CDD" id="cd01347">
    <property type="entry name" value="ligand_gated_channel"/>
    <property type="match status" value="1"/>
</dbReference>
<dbReference type="NCBIfam" id="TIGR01783">
    <property type="entry name" value="TonB-siderophor"/>
    <property type="match status" value="1"/>
</dbReference>